<evidence type="ECO:0000313" key="2">
    <source>
        <dbReference type="EMBL" id="KEZ87692.1"/>
    </source>
</evidence>
<evidence type="ECO:0000259" key="1">
    <source>
        <dbReference type="PROSITE" id="PS51186"/>
    </source>
</evidence>
<dbReference type="InterPro" id="IPR051531">
    <property type="entry name" value="N-acetyltransferase"/>
</dbReference>
<dbReference type="Proteomes" id="UP000028525">
    <property type="component" value="Unassembled WGS sequence"/>
</dbReference>
<dbReference type="Gene3D" id="3.40.630.30">
    <property type="match status" value="1"/>
</dbReference>
<keyword evidence="2" id="KW-0808">Transferase</keyword>
<dbReference type="OrthoDB" id="9785602at2"/>
<accession>A0A084JFF8</accession>
<feature type="domain" description="N-acetyltransferase" evidence="1">
    <location>
        <begin position="14"/>
        <end position="181"/>
    </location>
</feature>
<comment type="caution">
    <text evidence="2">The sequence shown here is derived from an EMBL/GenBank/DDBJ whole genome shotgun (WGS) entry which is preliminary data.</text>
</comment>
<sequence>MKHIGTEYLETQRLVLRRFTLEDAEAMYKNWASDIEVTKYLTWPTHEEVAVSRLVLNGWINGYSRPDNYQWAIALREIPNEPIGSIGVVYRDDSIALAQIGYCIGRKWWHKGITSEALNRVMNYLFDEVGMNRIEARYDPQNPHSGGVMEKCGMRYEGIMRQSGRNNQGVCDHCYYALLASDRN</sequence>
<gene>
    <name evidence="2" type="ORF">IO98_20570</name>
</gene>
<dbReference type="SUPFAM" id="SSF55729">
    <property type="entry name" value="Acyl-CoA N-acyltransferases (Nat)"/>
    <property type="match status" value="1"/>
</dbReference>
<dbReference type="Pfam" id="PF13302">
    <property type="entry name" value="Acetyltransf_3"/>
    <property type="match status" value="1"/>
</dbReference>
<dbReference type="PANTHER" id="PTHR43792:SF1">
    <property type="entry name" value="N-ACETYLTRANSFERASE DOMAIN-CONTAINING PROTEIN"/>
    <property type="match status" value="1"/>
</dbReference>
<dbReference type="PROSITE" id="PS51186">
    <property type="entry name" value="GNAT"/>
    <property type="match status" value="1"/>
</dbReference>
<name>A0A084JFF8_9FIRM</name>
<dbReference type="AlphaFoldDB" id="A0A084JFF8"/>
<dbReference type="PANTHER" id="PTHR43792">
    <property type="entry name" value="GNAT FAMILY, PUTATIVE (AFU_ORTHOLOGUE AFUA_3G00765)-RELATED-RELATED"/>
    <property type="match status" value="1"/>
</dbReference>
<dbReference type="EMBL" id="JPME01000030">
    <property type="protein sequence ID" value="KEZ87692.1"/>
    <property type="molecule type" value="Genomic_DNA"/>
</dbReference>
<organism evidence="2 3">
    <name type="scientific">Lacrimispora celerecrescens</name>
    <dbReference type="NCBI Taxonomy" id="29354"/>
    <lineage>
        <taxon>Bacteria</taxon>
        <taxon>Bacillati</taxon>
        <taxon>Bacillota</taxon>
        <taxon>Clostridia</taxon>
        <taxon>Lachnospirales</taxon>
        <taxon>Lachnospiraceae</taxon>
        <taxon>Lacrimispora</taxon>
    </lineage>
</organism>
<dbReference type="RefSeq" id="WP_038284123.1">
    <property type="nucleotide sequence ID" value="NZ_JPME01000030.1"/>
</dbReference>
<protein>
    <submittedName>
        <fullName evidence="2">GNAT family acetyltransferase</fullName>
    </submittedName>
</protein>
<evidence type="ECO:0000313" key="3">
    <source>
        <dbReference type="Proteomes" id="UP000028525"/>
    </source>
</evidence>
<proteinExistence type="predicted"/>
<reference evidence="2 3" key="1">
    <citation type="submission" date="2014-07" db="EMBL/GenBank/DDBJ databases">
        <title>Draft genome of Clostridium celerecrescens 152B isolated from sediments associated with methane hydrate from Krishna Godavari basin.</title>
        <authorList>
            <person name="Honkalas V.S."/>
            <person name="Dabir A.P."/>
            <person name="Arora P."/>
            <person name="Dhakephalkar P.K."/>
        </authorList>
    </citation>
    <scope>NUCLEOTIDE SEQUENCE [LARGE SCALE GENOMIC DNA]</scope>
    <source>
        <strain evidence="2 3">152B</strain>
    </source>
</reference>
<keyword evidence="3" id="KW-1185">Reference proteome</keyword>
<dbReference type="InterPro" id="IPR000182">
    <property type="entry name" value="GNAT_dom"/>
</dbReference>
<dbReference type="STRING" id="29354.IO98_20570"/>
<dbReference type="GO" id="GO:0016747">
    <property type="term" value="F:acyltransferase activity, transferring groups other than amino-acyl groups"/>
    <property type="evidence" value="ECO:0007669"/>
    <property type="project" value="InterPro"/>
</dbReference>
<dbReference type="InterPro" id="IPR016181">
    <property type="entry name" value="Acyl_CoA_acyltransferase"/>
</dbReference>